<keyword evidence="15" id="KW-1185">Reference proteome</keyword>
<keyword evidence="6 12" id="KW-0067">ATP-binding</keyword>
<dbReference type="Pfam" id="PF00403">
    <property type="entry name" value="HMA"/>
    <property type="match status" value="1"/>
</dbReference>
<dbReference type="InterPro" id="IPR023298">
    <property type="entry name" value="ATPase_P-typ_TM_dom_sf"/>
</dbReference>
<dbReference type="Proteomes" id="UP000232196">
    <property type="component" value="Unassembled WGS sequence"/>
</dbReference>
<dbReference type="InterPro" id="IPR008250">
    <property type="entry name" value="ATPase_P-typ_transduc_dom_A_sf"/>
</dbReference>
<evidence type="ECO:0000313" key="14">
    <source>
        <dbReference type="EMBL" id="PJZ27525.1"/>
    </source>
</evidence>
<keyword evidence="5 12" id="KW-0547">Nucleotide-binding</keyword>
<dbReference type="InterPro" id="IPR044492">
    <property type="entry name" value="P_typ_ATPase_HD_dom"/>
</dbReference>
<dbReference type="NCBIfam" id="TIGR01511">
    <property type="entry name" value="ATPase-IB1_Cu"/>
    <property type="match status" value="1"/>
</dbReference>
<dbReference type="Gene3D" id="3.30.70.100">
    <property type="match status" value="1"/>
</dbReference>
<dbReference type="PRINTS" id="PR00943">
    <property type="entry name" value="CUATPASE"/>
</dbReference>
<comment type="catalytic activity">
    <reaction evidence="11">
        <text>Cu(2+)(in) + ATP + H2O = Cu(2+)(out) + ADP + phosphate + H(+)</text>
        <dbReference type="Rhea" id="RHEA:10376"/>
        <dbReference type="ChEBI" id="CHEBI:15377"/>
        <dbReference type="ChEBI" id="CHEBI:15378"/>
        <dbReference type="ChEBI" id="CHEBI:29036"/>
        <dbReference type="ChEBI" id="CHEBI:30616"/>
        <dbReference type="ChEBI" id="CHEBI:43474"/>
        <dbReference type="ChEBI" id="CHEBI:456216"/>
        <dbReference type="EC" id="7.2.2.9"/>
    </reaction>
</comment>
<dbReference type="GO" id="GO:0012505">
    <property type="term" value="C:endomembrane system"/>
    <property type="evidence" value="ECO:0007669"/>
    <property type="project" value="UniProtKB-SubCell"/>
</dbReference>
<dbReference type="GO" id="GO:0055070">
    <property type="term" value="P:copper ion homeostasis"/>
    <property type="evidence" value="ECO:0007669"/>
    <property type="project" value="TreeGrafter"/>
</dbReference>
<evidence type="ECO:0000256" key="2">
    <source>
        <dbReference type="ARBA" id="ARBA00006024"/>
    </source>
</evidence>
<feature type="transmembrane region" description="Helical" evidence="12">
    <location>
        <begin position="409"/>
        <end position="431"/>
    </location>
</feature>
<dbReference type="FunFam" id="2.70.150.10:FF:000002">
    <property type="entry name" value="Copper-transporting ATPase 1, putative"/>
    <property type="match status" value="1"/>
</dbReference>
<dbReference type="OrthoDB" id="9760364at2"/>
<evidence type="ECO:0000256" key="7">
    <source>
        <dbReference type="ARBA" id="ARBA00022967"/>
    </source>
</evidence>
<reference evidence="14 15" key="1">
    <citation type="submission" date="2017-07" db="EMBL/GenBank/DDBJ databases">
        <title>Leptospira spp. isolated from tropical soils.</title>
        <authorList>
            <person name="Thibeaux R."/>
            <person name="Iraola G."/>
            <person name="Ferres I."/>
            <person name="Bierque E."/>
            <person name="Girault D."/>
            <person name="Soupe-Gilbert M.-E."/>
            <person name="Picardeau M."/>
            <person name="Goarant C."/>
        </authorList>
    </citation>
    <scope>NUCLEOTIDE SEQUENCE [LARGE SCALE GENOMIC DNA]</scope>
    <source>
        <strain evidence="14 15">MCA1-C-A1</strain>
    </source>
</reference>
<dbReference type="InterPro" id="IPR006121">
    <property type="entry name" value="HMA_dom"/>
</dbReference>
<keyword evidence="8 12" id="KW-1133">Transmembrane helix</keyword>
<feature type="transmembrane region" description="Helical" evidence="12">
    <location>
        <begin position="109"/>
        <end position="130"/>
    </location>
</feature>
<dbReference type="NCBIfam" id="TIGR01525">
    <property type="entry name" value="ATPase-IB_hvy"/>
    <property type="match status" value="1"/>
</dbReference>
<dbReference type="SFLD" id="SFLDS00003">
    <property type="entry name" value="Haloacid_Dehalogenase"/>
    <property type="match status" value="1"/>
</dbReference>
<evidence type="ECO:0000256" key="8">
    <source>
        <dbReference type="ARBA" id="ARBA00022989"/>
    </source>
</evidence>
<proteinExistence type="inferred from homology"/>
<dbReference type="Gene3D" id="3.40.1110.10">
    <property type="entry name" value="Calcium-transporting ATPase, cytoplasmic domain N"/>
    <property type="match status" value="1"/>
</dbReference>
<evidence type="ECO:0000256" key="12">
    <source>
        <dbReference type="RuleBase" id="RU362081"/>
    </source>
</evidence>
<keyword evidence="12" id="KW-1003">Cell membrane</keyword>
<feature type="transmembrane region" description="Helical" evidence="12">
    <location>
        <begin position="716"/>
        <end position="732"/>
    </location>
</feature>
<dbReference type="EC" id="7.2.2.9" evidence="10"/>
<evidence type="ECO:0000256" key="3">
    <source>
        <dbReference type="ARBA" id="ARBA00022692"/>
    </source>
</evidence>
<dbReference type="InterPro" id="IPR059000">
    <property type="entry name" value="ATPase_P-type_domA"/>
</dbReference>
<organism evidence="14 15">
    <name type="scientific">Leptospira hartskeerlii</name>
    <dbReference type="NCBI Taxonomy" id="2023177"/>
    <lineage>
        <taxon>Bacteria</taxon>
        <taxon>Pseudomonadati</taxon>
        <taxon>Spirochaetota</taxon>
        <taxon>Spirochaetia</taxon>
        <taxon>Leptospirales</taxon>
        <taxon>Leptospiraceae</taxon>
        <taxon>Leptospira</taxon>
    </lineage>
</organism>
<dbReference type="CDD" id="cd00371">
    <property type="entry name" value="HMA"/>
    <property type="match status" value="1"/>
</dbReference>
<dbReference type="PROSITE" id="PS50846">
    <property type="entry name" value="HMA_2"/>
    <property type="match status" value="1"/>
</dbReference>
<dbReference type="PRINTS" id="PR00119">
    <property type="entry name" value="CATATPASE"/>
</dbReference>
<evidence type="ECO:0000256" key="10">
    <source>
        <dbReference type="ARBA" id="ARBA00038904"/>
    </source>
</evidence>
<keyword evidence="4 12" id="KW-0479">Metal-binding</keyword>
<keyword evidence="7" id="KW-1278">Translocase</keyword>
<sequence>MSVEIREEVKTFSPEEKTSEITLDLFGMTCANCARRIETGLNKVPGVEEARVNFGRETAFVRFNESIDSSQLFSKVESLGYSAKEHSENNYKETEELHKKERSTLRSRFFISLLFASPLFYSMVSHFTFLEFLPNPKVLMHPWVQFALAFPVQFWIGLPFYKSAFRAIRNGSANMDVLVSLGTSAAFGYSFILSLLQGLQQRDLFFSSFWEEGAHTHSLPPLYYETSAVLLCFILAGKWMEAEAKGKSSSAIQTLLELKPETARIKKEEGWLEIPTEYVKKGDTLQIRPGEKFPVDGVVLEGFSSVDESMLTGESLPLDKKKDSQVLGGTVNGNGNLVVQATSVGSETVLASIIKTVEEAQSSKAPIQKIADKISAVFVPVVILISLFNFLLWFFFLEAGVLGSSLEKSIAILVIACPCALGLATPISILVGTGKAASLGILFRTSEVLETTASLNLIAFDKTGTITEGNPSVTDYKFLGEESDLLSYSASAESASSHPLGKAIVSFVKSKGHSILSPENLQTVPGLGITAKVNKNNIKIGKLEFFEQKENFPKDLLEISNSWEKQGKTVVWARSENAGWIIFAIEDTIRQNAKSALEKLNSLGIETLLLTGDHLSVAESISSKVGIKNVHASLLPKEKAEILSDLQSKGKIVGMTGDGINDSPALAKADVGFAMGTGTGVAIETAGVVLVKGDLEKIAEAILIAKATTRNIRQNFFWALAYNTLGIPIAAAGLLAPWIAGAMMAFSSVSVVLNALRLRKKDIRQRIVQ</sequence>
<keyword evidence="9 12" id="KW-0472">Membrane</keyword>
<dbReference type="Gene3D" id="2.70.150.10">
    <property type="entry name" value="Calcium-transporting ATPase, cytoplasmic transduction domain A"/>
    <property type="match status" value="1"/>
</dbReference>
<feature type="domain" description="HMA" evidence="13">
    <location>
        <begin position="19"/>
        <end position="84"/>
    </location>
</feature>
<dbReference type="InterPro" id="IPR036163">
    <property type="entry name" value="HMA_dom_sf"/>
</dbReference>
<evidence type="ECO:0000313" key="15">
    <source>
        <dbReference type="Proteomes" id="UP000232196"/>
    </source>
</evidence>
<dbReference type="PANTHER" id="PTHR43520">
    <property type="entry name" value="ATP7, ISOFORM B"/>
    <property type="match status" value="1"/>
</dbReference>
<dbReference type="Pfam" id="PF00702">
    <property type="entry name" value="Hydrolase"/>
    <property type="match status" value="1"/>
</dbReference>
<feature type="transmembrane region" description="Helical" evidence="12">
    <location>
        <begin position="222"/>
        <end position="240"/>
    </location>
</feature>
<dbReference type="EMBL" id="NPDN01000001">
    <property type="protein sequence ID" value="PJZ27525.1"/>
    <property type="molecule type" value="Genomic_DNA"/>
</dbReference>
<dbReference type="Gene3D" id="3.40.50.1000">
    <property type="entry name" value="HAD superfamily/HAD-like"/>
    <property type="match status" value="1"/>
</dbReference>
<evidence type="ECO:0000256" key="5">
    <source>
        <dbReference type="ARBA" id="ARBA00022741"/>
    </source>
</evidence>
<gene>
    <name evidence="14" type="ORF">CH357_02975</name>
</gene>
<dbReference type="PROSITE" id="PS00154">
    <property type="entry name" value="ATPASE_E1_E2"/>
    <property type="match status" value="1"/>
</dbReference>
<feature type="transmembrane region" description="Helical" evidence="12">
    <location>
        <begin position="142"/>
        <end position="161"/>
    </location>
</feature>
<comment type="similarity">
    <text evidence="2 12">Belongs to the cation transport ATPase (P-type) (TC 3.A.3) family. Type IB subfamily.</text>
</comment>
<evidence type="ECO:0000256" key="9">
    <source>
        <dbReference type="ARBA" id="ARBA00023136"/>
    </source>
</evidence>
<evidence type="ECO:0000256" key="4">
    <source>
        <dbReference type="ARBA" id="ARBA00022723"/>
    </source>
</evidence>
<evidence type="ECO:0000259" key="13">
    <source>
        <dbReference type="PROSITE" id="PS50846"/>
    </source>
</evidence>
<dbReference type="SUPFAM" id="SSF55008">
    <property type="entry name" value="HMA, heavy metal-associated domain"/>
    <property type="match status" value="1"/>
</dbReference>
<dbReference type="SFLD" id="SFLDG00002">
    <property type="entry name" value="C1.7:_P-type_atpase_like"/>
    <property type="match status" value="1"/>
</dbReference>
<comment type="subcellular location">
    <subcellularLocation>
        <location evidence="12">Cell membrane</location>
    </subcellularLocation>
    <subcellularLocation>
        <location evidence="1">Endomembrane system</location>
        <topology evidence="1">Multi-pass membrane protein</topology>
    </subcellularLocation>
</comment>
<dbReference type="GO" id="GO:0005507">
    <property type="term" value="F:copper ion binding"/>
    <property type="evidence" value="ECO:0007669"/>
    <property type="project" value="TreeGrafter"/>
</dbReference>
<feature type="transmembrane region" description="Helical" evidence="12">
    <location>
        <begin position="738"/>
        <end position="756"/>
    </location>
</feature>
<dbReference type="CDD" id="cd02094">
    <property type="entry name" value="P-type_ATPase_Cu-like"/>
    <property type="match status" value="1"/>
</dbReference>
<accession>A0A2M9XIL9</accession>
<dbReference type="SUPFAM" id="SSF81665">
    <property type="entry name" value="Calcium ATPase, transmembrane domain M"/>
    <property type="match status" value="1"/>
</dbReference>
<dbReference type="AlphaFoldDB" id="A0A2M9XIL9"/>
<feature type="transmembrane region" description="Helical" evidence="12">
    <location>
        <begin position="173"/>
        <end position="196"/>
    </location>
</feature>
<dbReference type="InterPro" id="IPR017969">
    <property type="entry name" value="Heavy-metal-associated_CS"/>
</dbReference>
<feature type="transmembrane region" description="Helical" evidence="12">
    <location>
        <begin position="374"/>
        <end position="397"/>
    </location>
</feature>
<dbReference type="Pfam" id="PF00122">
    <property type="entry name" value="E1-E2_ATPase"/>
    <property type="match status" value="1"/>
</dbReference>
<evidence type="ECO:0000256" key="11">
    <source>
        <dbReference type="ARBA" id="ARBA00047424"/>
    </source>
</evidence>
<dbReference type="GO" id="GO:0005524">
    <property type="term" value="F:ATP binding"/>
    <property type="evidence" value="ECO:0007669"/>
    <property type="project" value="UniProtKB-UniRule"/>
</dbReference>
<dbReference type="PANTHER" id="PTHR43520:SF8">
    <property type="entry name" value="P-TYPE CU(+) TRANSPORTER"/>
    <property type="match status" value="1"/>
</dbReference>
<keyword evidence="3 12" id="KW-0812">Transmembrane</keyword>
<dbReference type="SUPFAM" id="SSF56784">
    <property type="entry name" value="HAD-like"/>
    <property type="match status" value="1"/>
</dbReference>
<dbReference type="InterPro" id="IPR023214">
    <property type="entry name" value="HAD_sf"/>
</dbReference>
<dbReference type="NCBIfam" id="TIGR01494">
    <property type="entry name" value="ATPase_P-type"/>
    <property type="match status" value="1"/>
</dbReference>
<dbReference type="RefSeq" id="WP_100705257.1">
    <property type="nucleotide sequence ID" value="NZ_NPDL01000010.1"/>
</dbReference>
<evidence type="ECO:0000256" key="6">
    <source>
        <dbReference type="ARBA" id="ARBA00022840"/>
    </source>
</evidence>
<protein>
    <recommendedName>
        <fullName evidence="10">P-type Cu(2+) transporter</fullName>
        <ecNumber evidence="10">7.2.2.9</ecNumber>
    </recommendedName>
</protein>
<dbReference type="GO" id="GO:0016887">
    <property type="term" value="F:ATP hydrolysis activity"/>
    <property type="evidence" value="ECO:0007669"/>
    <property type="project" value="InterPro"/>
</dbReference>
<dbReference type="InterPro" id="IPR023299">
    <property type="entry name" value="ATPase_P-typ_cyto_dom_N"/>
</dbReference>
<dbReference type="PROSITE" id="PS01047">
    <property type="entry name" value="HMA_1"/>
    <property type="match status" value="1"/>
</dbReference>
<evidence type="ECO:0000256" key="1">
    <source>
        <dbReference type="ARBA" id="ARBA00004127"/>
    </source>
</evidence>
<name>A0A2M9XIL9_9LEPT</name>
<dbReference type="InterPro" id="IPR001757">
    <property type="entry name" value="P_typ_ATPase"/>
</dbReference>
<dbReference type="InterPro" id="IPR018303">
    <property type="entry name" value="ATPase_P-typ_P_site"/>
</dbReference>
<dbReference type="SUPFAM" id="SSF81653">
    <property type="entry name" value="Calcium ATPase, transduction domain A"/>
    <property type="match status" value="1"/>
</dbReference>
<dbReference type="GO" id="GO:0005886">
    <property type="term" value="C:plasma membrane"/>
    <property type="evidence" value="ECO:0007669"/>
    <property type="project" value="UniProtKB-SubCell"/>
</dbReference>
<dbReference type="InterPro" id="IPR036412">
    <property type="entry name" value="HAD-like_sf"/>
</dbReference>
<dbReference type="GO" id="GO:0043682">
    <property type="term" value="F:P-type divalent copper transporter activity"/>
    <property type="evidence" value="ECO:0007669"/>
    <property type="project" value="UniProtKB-EC"/>
</dbReference>
<dbReference type="InterPro" id="IPR027256">
    <property type="entry name" value="P-typ_ATPase_IB"/>
</dbReference>
<dbReference type="SFLD" id="SFLDF00027">
    <property type="entry name" value="p-type_atpase"/>
    <property type="match status" value="1"/>
</dbReference>
<comment type="caution">
    <text evidence="14">The sequence shown here is derived from an EMBL/GenBank/DDBJ whole genome shotgun (WGS) entry which is preliminary data.</text>
</comment>
<dbReference type="FunFam" id="3.30.70.100:FF:000005">
    <property type="entry name" value="Copper-exporting P-type ATPase A"/>
    <property type="match status" value="1"/>
</dbReference>